<dbReference type="InterPro" id="IPR050834">
    <property type="entry name" value="Glycosyltransf_2"/>
</dbReference>
<evidence type="ECO:0000313" key="3">
    <source>
        <dbReference type="Proteomes" id="UP001262032"/>
    </source>
</evidence>
<evidence type="ECO:0000259" key="1">
    <source>
        <dbReference type="Pfam" id="PF00535"/>
    </source>
</evidence>
<dbReference type="InterPro" id="IPR029044">
    <property type="entry name" value="Nucleotide-diphossugar_trans"/>
</dbReference>
<reference evidence="2" key="1">
    <citation type="submission" date="2023-07" db="EMBL/GenBank/DDBJ databases">
        <title>Sorghum-associated microbial communities from plants grown in Nebraska, USA.</title>
        <authorList>
            <person name="Schachtman D."/>
        </authorList>
    </citation>
    <scope>NUCLEOTIDE SEQUENCE</scope>
    <source>
        <strain evidence="2">BE261</strain>
    </source>
</reference>
<dbReference type="PANTHER" id="PTHR43685">
    <property type="entry name" value="GLYCOSYLTRANSFERASE"/>
    <property type="match status" value="1"/>
</dbReference>
<gene>
    <name evidence="2" type="ORF">J2X12_001835</name>
</gene>
<organism evidence="2 3">
    <name type="scientific">Pseudarthrobacter oxydans</name>
    <name type="common">Arthrobacter oxydans</name>
    <dbReference type="NCBI Taxonomy" id="1671"/>
    <lineage>
        <taxon>Bacteria</taxon>
        <taxon>Bacillati</taxon>
        <taxon>Actinomycetota</taxon>
        <taxon>Actinomycetes</taxon>
        <taxon>Micrococcales</taxon>
        <taxon>Micrococcaceae</taxon>
        <taxon>Pseudarthrobacter</taxon>
    </lineage>
</organism>
<name>A0AAW8NAU1_PSEOX</name>
<proteinExistence type="predicted"/>
<dbReference type="AlphaFoldDB" id="A0AAW8NAU1"/>
<dbReference type="Gene3D" id="3.90.550.10">
    <property type="entry name" value="Spore Coat Polysaccharide Biosynthesis Protein SpsA, Chain A"/>
    <property type="match status" value="1"/>
</dbReference>
<evidence type="ECO:0000313" key="2">
    <source>
        <dbReference type="EMBL" id="MDR7163820.1"/>
    </source>
</evidence>
<dbReference type="InterPro" id="IPR001173">
    <property type="entry name" value="Glyco_trans_2-like"/>
</dbReference>
<dbReference type="Proteomes" id="UP001262032">
    <property type="component" value="Unassembled WGS sequence"/>
</dbReference>
<dbReference type="EMBL" id="JAVDWN010000005">
    <property type="protein sequence ID" value="MDR7163820.1"/>
    <property type="molecule type" value="Genomic_DNA"/>
</dbReference>
<dbReference type="Pfam" id="PF00535">
    <property type="entry name" value="Glycos_transf_2"/>
    <property type="match status" value="1"/>
</dbReference>
<accession>A0AAW8NAU1</accession>
<dbReference type="PANTHER" id="PTHR43685:SF2">
    <property type="entry name" value="GLYCOSYLTRANSFERASE 2-LIKE DOMAIN-CONTAINING PROTEIN"/>
    <property type="match status" value="1"/>
</dbReference>
<protein>
    <submittedName>
        <fullName evidence="2">GT2 family glycosyltransferase</fullName>
    </submittedName>
</protein>
<dbReference type="SUPFAM" id="SSF53448">
    <property type="entry name" value="Nucleotide-diphospho-sugar transferases"/>
    <property type="match status" value="1"/>
</dbReference>
<comment type="caution">
    <text evidence="2">The sequence shown here is derived from an EMBL/GenBank/DDBJ whole genome shotgun (WGS) entry which is preliminary data.</text>
</comment>
<sequence>MTMSHVVFPTVTVIICAYTAERWVWLLDVIDSLRLQTWAPNEVFVVVDHNEELFEQLSRTVDDVTVVRNTGPRGLSGARNTGVGLAGSDVVAFLDDDAEAAPDWLERLITLYDDPEVLAVGGRVEPVWEAGRPGYFAEELDWIVGCSHRGLPRVATEVRNVIGANMSFRLDVIRTVGGFNLTLGRRGSIPLGCEETEICIRSKMGAPGCRIVYEPAALVRHHVPASRGTVRYMLSRSWSEGISKAQVSHIVGHKRALGPERRYVRRILPRAIFAGLRDWSRGDPAGLGRAAAVVAVVAFTSAGYFRGRHLAHFPGRPLDPPVLAGVSQWREVQ</sequence>
<feature type="domain" description="Glycosyltransferase 2-like" evidence="1">
    <location>
        <begin position="12"/>
        <end position="175"/>
    </location>
</feature>